<feature type="chain" id="PRO_5035211262" evidence="3">
    <location>
        <begin position="19"/>
        <end position="611"/>
    </location>
</feature>
<dbReference type="InterPro" id="IPR018114">
    <property type="entry name" value="TRYPSIN_HIS"/>
</dbReference>
<dbReference type="InterPro" id="IPR033116">
    <property type="entry name" value="TRYPSIN_SER"/>
</dbReference>
<dbReference type="AlphaFoldDB" id="A0A8J1LQZ9"/>
<dbReference type="Pfam" id="PF00089">
    <property type="entry name" value="Trypsin"/>
    <property type="match status" value="2"/>
</dbReference>
<dbReference type="InterPro" id="IPR001314">
    <property type="entry name" value="Peptidase_S1A"/>
</dbReference>
<evidence type="ECO:0000259" key="4">
    <source>
        <dbReference type="PROSITE" id="PS50240"/>
    </source>
</evidence>
<dbReference type="OrthoDB" id="93664at2759"/>
<dbReference type="GeneID" id="734694"/>
<name>A0A8J1LQZ9_XENLA</name>
<sequence length="611" mass="66053">MKSFQLIRALLLLSLARGKPVVVRKRMVGGQEAIKGHNPWQAIVWIPGQYYCGGSLISSNFVLTAAHCLEVLDVSSVIVILGAYKITGNPKEEISVPVKRIVVHPSYNQSDNSADIALIELTQNVLYTQNIRPVCLPSASAVFAPGQSCVVTGWGYLELNRTKPKPVILQEAEVRLISTEQCRNYYERKGVGPLVADGLICAMDILGRSGPCLGDSGGPLVCYKGERRFLVGVVTFASGCGGEPPSVYTSVSIYIDWIEKYVDSTEDYCYRVRGQSCAGKRRINMIPLLQALLLFNLGLLGINGATECGIPLVSRRIMGGQDSQEGRWPWQVSLRRNGKHFCGGTLISNLWVVSAAHCFPNPSIASSVTVFLGSYKIGQPDGNEVPIAVKRVYNNSTYHNEGDSGDISLIELVKEVTYTNYILPVCLPDSTVTFPRGLKCWVTGWGNIKYGSSLPSPKTLQEVAVPLINATECDGYYQTPTSAGTSTLRVRNDMICAGYLNGGKDSCQGDSGGPLVCSTGYQWFLAGVVSFGEGCGEPYRPGVCTLLTAYSEWIVSNVHNASVNVKSATFSGPIISLDNTATPTSSIDNAAPSIISSILHVIWMTVLLFCL</sequence>
<evidence type="ECO:0000256" key="3">
    <source>
        <dbReference type="SAM" id="SignalP"/>
    </source>
</evidence>
<dbReference type="PANTHER" id="PTHR24253:SF180">
    <property type="entry name" value="PROSTASIN"/>
    <property type="match status" value="1"/>
</dbReference>
<dbReference type="GO" id="GO:0006508">
    <property type="term" value="P:proteolysis"/>
    <property type="evidence" value="ECO:0007669"/>
    <property type="project" value="UniProtKB-KW"/>
</dbReference>
<reference evidence="6" key="1">
    <citation type="submission" date="2025-08" db="UniProtKB">
        <authorList>
            <consortium name="RefSeq"/>
        </authorList>
    </citation>
    <scope>IDENTIFICATION</scope>
    <source>
        <strain evidence="6">J_2021</strain>
        <tissue evidence="6">Erythrocytes</tissue>
    </source>
</reference>
<dbReference type="PROSITE" id="PS50240">
    <property type="entry name" value="TRYPSIN_DOM"/>
    <property type="match status" value="2"/>
</dbReference>
<dbReference type="CDD" id="cd00190">
    <property type="entry name" value="Tryp_SPc"/>
    <property type="match status" value="2"/>
</dbReference>
<dbReference type="RefSeq" id="XP_041431684.1">
    <property type="nucleotide sequence ID" value="XM_041575750.1"/>
</dbReference>
<protein>
    <submittedName>
        <fullName evidence="6">Uncharacterized protein LOC734694 isoform X1</fullName>
    </submittedName>
</protein>
<keyword evidence="2" id="KW-0378">Hydrolase</keyword>
<feature type="signal peptide" evidence="3">
    <location>
        <begin position="1"/>
        <end position="18"/>
    </location>
</feature>
<keyword evidence="2" id="KW-0645">Protease</keyword>
<feature type="domain" description="Peptidase S1" evidence="4">
    <location>
        <begin position="27"/>
        <end position="263"/>
    </location>
</feature>
<feature type="domain" description="Peptidase S1" evidence="4">
    <location>
        <begin position="317"/>
        <end position="559"/>
    </location>
</feature>
<dbReference type="Proteomes" id="UP000186698">
    <property type="component" value="Chromosome 9_10L"/>
</dbReference>
<keyword evidence="5" id="KW-1185">Reference proteome</keyword>
<gene>
    <name evidence="6" type="primary">MGC116527</name>
</gene>
<dbReference type="PROSITE" id="PS00134">
    <property type="entry name" value="TRYPSIN_HIS"/>
    <property type="match status" value="2"/>
</dbReference>
<dbReference type="PRINTS" id="PR00722">
    <property type="entry name" value="CHYMOTRYPSIN"/>
</dbReference>
<dbReference type="SMART" id="SM00020">
    <property type="entry name" value="Tryp_SPc"/>
    <property type="match status" value="2"/>
</dbReference>
<dbReference type="InterPro" id="IPR043504">
    <property type="entry name" value="Peptidase_S1_PA_chymotrypsin"/>
</dbReference>
<dbReference type="SUPFAM" id="SSF50494">
    <property type="entry name" value="Trypsin-like serine proteases"/>
    <property type="match status" value="2"/>
</dbReference>
<evidence type="ECO:0000256" key="2">
    <source>
        <dbReference type="RuleBase" id="RU363034"/>
    </source>
</evidence>
<keyword evidence="2" id="KW-0720">Serine protease</keyword>
<evidence type="ECO:0000256" key="1">
    <source>
        <dbReference type="ARBA" id="ARBA00023157"/>
    </source>
</evidence>
<dbReference type="FunFam" id="2.40.10.10:FF:000039">
    <property type="entry name" value="Brain-specific serine protease 4"/>
    <property type="match status" value="2"/>
</dbReference>
<dbReference type="InterPro" id="IPR001254">
    <property type="entry name" value="Trypsin_dom"/>
</dbReference>
<evidence type="ECO:0000313" key="5">
    <source>
        <dbReference type="Proteomes" id="UP000186698"/>
    </source>
</evidence>
<proteinExistence type="predicted"/>
<organism evidence="5 6">
    <name type="scientific">Xenopus laevis</name>
    <name type="common">African clawed frog</name>
    <dbReference type="NCBI Taxonomy" id="8355"/>
    <lineage>
        <taxon>Eukaryota</taxon>
        <taxon>Metazoa</taxon>
        <taxon>Chordata</taxon>
        <taxon>Craniata</taxon>
        <taxon>Vertebrata</taxon>
        <taxon>Euteleostomi</taxon>
        <taxon>Amphibia</taxon>
        <taxon>Batrachia</taxon>
        <taxon>Anura</taxon>
        <taxon>Pipoidea</taxon>
        <taxon>Pipidae</taxon>
        <taxon>Xenopodinae</taxon>
        <taxon>Xenopus</taxon>
        <taxon>Xenopus</taxon>
    </lineage>
</organism>
<evidence type="ECO:0000313" key="6">
    <source>
        <dbReference type="RefSeq" id="XP_041431684.1"/>
    </source>
</evidence>
<dbReference type="PANTHER" id="PTHR24253">
    <property type="entry name" value="TRANSMEMBRANE PROTEASE SERINE"/>
    <property type="match status" value="1"/>
</dbReference>
<accession>A0A8J1LQZ9</accession>
<keyword evidence="1" id="KW-1015">Disulfide bond</keyword>
<dbReference type="Gene3D" id="2.40.10.10">
    <property type="entry name" value="Trypsin-like serine proteases"/>
    <property type="match status" value="3"/>
</dbReference>
<dbReference type="InterPro" id="IPR009003">
    <property type="entry name" value="Peptidase_S1_PA"/>
</dbReference>
<dbReference type="GO" id="GO:0004252">
    <property type="term" value="F:serine-type endopeptidase activity"/>
    <property type="evidence" value="ECO:0007669"/>
    <property type="project" value="InterPro"/>
</dbReference>
<keyword evidence="3" id="KW-0732">Signal</keyword>
<dbReference type="PROSITE" id="PS00135">
    <property type="entry name" value="TRYPSIN_SER"/>
    <property type="match status" value="2"/>
</dbReference>
<dbReference type="GO" id="GO:0008236">
    <property type="term" value="F:serine-type peptidase activity"/>
    <property type="evidence" value="ECO:0000318"/>
    <property type="project" value="GO_Central"/>
</dbReference>